<evidence type="ECO:0000259" key="1">
    <source>
        <dbReference type="Pfam" id="PF00535"/>
    </source>
</evidence>
<sequence length="389" mass="42790">MGMAVLDFDIDNLPTTLDGVEDKSGAVILLRVAGRPAGQAIVSLPMPDDAGTLRTYILDHADSAFWEAWLGHNLGLSPEGETSGQLPDATVAICTRDRTEDLERCLSGLAQMRHKATILVIDNAPSSEDTRILVERFPSVRYVREPRAGLNNARNTALALANGEVVAFIDDDAVPDPEWLGTLLRNFEDPMVLAATGLTMALELDSDAQIAFQRVGGFSRGFKRVVHNAHNCDPALAWHCGAGVNMALRRSVIDLIGPFDPALDAGTRSLAGGDTDLFRQILSNGYQIVYDPQALNWHRHRRSMAELQQQIFGYEAAAFAVLTKSLIFERDLRALLPLARWMRHQIPSILRSRRHPDARLPFNVATTQARGAMAGPKRYVEARRIARNG</sequence>
<dbReference type="InterPro" id="IPR029044">
    <property type="entry name" value="Nucleotide-diphossugar_trans"/>
</dbReference>
<dbReference type="Proteomes" id="UP000028534">
    <property type="component" value="Unassembled WGS sequence"/>
</dbReference>
<evidence type="ECO:0000313" key="3">
    <source>
        <dbReference type="Proteomes" id="UP000028534"/>
    </source>
</evidence>
<feature type="domain" description="Glycosyltransferase 2-like" evidence="1">
    <location>
        <begin position="90"/>
        <end position="209"/>
    </location>
</feature>
<keyword evidence="2" id="KW-0808">Transferase</keyword>
<gene>
    <name evidence="2" type="ORF">CP98_04531</name>
</gene>
<dbReference type="Gene3D" id="3.90.550.10">
    <property type="entry name" value="Spore Coat Polysaccharide Biosynthesis Protein SpsA, Chain A"/>
    <property type="match status" value="1"/>
</dbReference>
<organism evidence="2 3">
    <name type="scientific">Sphingobium yanoikuyae</name>
    <name type="common">Sphingomonas yanoikuyae</name>
    <dbReference type="NCBI Taxonomy" id="13690"/>
    <lineage>
        <taxon>Bacteria</taxon>
        <taxon>Pseudomonadati</taxon>
        <taxon>Pseudomonadota</taxon>
        <taxon>Alphaproteobacteria</taxon>
        <taxon>Sphingomonadales</taxon>
        <taxon>Sphingomonadaceae</taxon>
        <taxon>Sphingobium</taxon>
    </lineage>
</organism>
<evidence type="ECO:0000313" key="2">
    <source>
        <dbReference type="EMBL" id="KEZ15295.1"/>
    </source>
</evidence>
<reference evidence="2 3" key="1">
    <citation type="submission" date="2014-03" db="EMBL/GenBank/DDBJ databases">
        <title>Genome sequence of Sphingobium yanoikuyae B1.</title>
        <authorList>
            <person name="Gan H.M."/>
            <person name="Gan H.Y."/>
            <person name="Savka M.A."/>
        </authorList>
    </citation>
    <scope>NUCLEOTIDE SEQUENCE [LARGE SCALE GENOMIC DNA]</scope>
    <source>
        <strain evidence="2 3">B1</strain>
    </source>
</reference>
<dbReference type="EMBL" id="JGVR01000042">
    <property type="protein sequence ID" value="KEZ15295.1"/>
    <property type="molecule type" value="Genomic_DNA"/>
</dbReference>
<dbReference type="Pfam" id="PF00535">
    <property type="entry name" value="Glycos_transf_2"/>
    <property type="match status" value="1"/>
</dbReference>
<dbReference type="PANTHER" id="PTHR43685:SF2">
    <property type="entry name" value="GLYCOSYLTRANSFERASE 2-LIKE DOMAIN-CONTAINING PROTEIN"/>
    <property type="match status" value="1"/>
</dbReference>
<proteinExistence type="predicted"/>
<dbReference type="SUPFAM" id="SSF53448">
    <property type="entry name" value="Nucleotide-diphospho-sugar transferases"/>
    <property type="match status" value="1"/>
</dbReference>
<accession>A0A084EBF3</accession>
<name>A0A084EBF3_SPHYA</name>
<dbReference type="InterPro" id="IPR050834">
    <property type="entry name" value="Glycosyltransf_2"/>
</dbReference>
<dbReference type="GO" id="GO:0016740">
    <property type="term" value="F:transferase activity"/>
    <property type="evidence" value="ECO:0007669"/>
    <property type="project" value="UniProtKB-KW"/>
</dbReference>
<dbReference type="PATRIC" id="fig|13690.10.peg.4666"/>
<dbReference type="eggNOG" id="COG1216">
    <property type="taxonomic scope" value="Bacteria"/>
</dbReference>
<protein>
    <submittedName>
        <fullName evidence="2">Glycosyl transferase family 2</fullName>
    </submittedName>
</protein>
<dbReference type="PANTHER" id="PTHR43685">
    <property type="entry name" value="GLYCOSYLTRANSFERASE"/>
    <property type="match status" value="1"/>
</dbReference>
<dbReference type="InterPro" id="IPR001173">
    <property type="entry name" value="Glyco_trans_2-like"/>
</dbReference>
<dbReference type="AlphaFoldDB" id="A0A084EBF3"/>
<comment type="caution">
    <text evidence="2">The sequence shown here is derived from an EMBL/GenBank/DDBJ whole genome shotgun (WGS) entry which is preliminary data.</text>
</comment>